<dbReference type="EMBL" id="JANHOG010000032">
    <property type="protein sequence ID" value="KAJ3559327.1"/>
    <property type="molecule type" value="Genomic_DNA"/>
</dbReference>
<comment type="caution">
    <text evidence="1">The sequence shown here is derived from an EMBL/GenBank/DDBJ whole genome shotgun (WGS) entry which is preliminary data.</text>
</comment>
<name>A0ACC1TEM3_9APHY</name>
<proteinExistence type="predicted"/>
<organism evidence="1 2">
    <name type="scientific">Phlebia brevispora</name>
    <dbReference type="NCBI Taxonomy" id="194682"/>
    <lineage>
        <taxon>Eukaryota</taxon>
        <taxon>Fungi</taxon>
        <taxon>Dikarya</taxon>
        <taxon>Basidiomycota</taxon>
        <taxon>Agaricomycotina</taxon>
        <taxon>Agaricomycetes</taxon>
        <taxon>Polyporales</taxon>
        <taxon>Meruliaceae</taxon>
        <taxon>Phlebia</taxon>
    </lineage>
</organism>
<gene>
    <name evidence="1" type="ORF">NM688_g410</name>
</gene>
<sequence length="1279" mass="146124">MLDTGHAAPTDLAMTAMADVDVDVDELREQTLCSTGAARPLSQPAVRSNAQSQTQTTSSSTCLSLVFLNTWNDETEGDSTDMMDVLFDPLRGSYYASPLCRPNRKLRGHRNLSNQQPVLDDTLVSPRACMYLLPLVPMPRSGLNAEAVRIVHQLMNDAFALQVITSTAFDLEDASVTEKLDEFKRGMEVGCQLLCSDQRRSWHWQWRILQVRYLCCPICNAHKLQELQRKKEVQSHTNRTMGHWPKLLPLYQLHLRALPDLNAQGSACAFDPLGVRQVPAHAAEISNHTQPNLLSSVEDRYERTSSALQMLQREHNTVAGGGVTQQWVYGPCLRGALKLETDITITGYSGRWFISVWQVCARRADLRGPQHRIEHYVPKVLLDTYSLRSSDPPEPRSTTSARLLGKAQPISKVEANALRNPVPSRNSITPTLRPDVRLSLVRTPYLRSVTPLWDSVRRSSLNNLQLSRRWRVQWYAGNDISGYSKVDDYSARPTAMVHLSLYDYMKMTEVVKITLSMRKKIKEGKIEKCFWLSQQRRKQASVNLSDEDQCEEDQRDIISEDDREDFEYNRDEVLEERKCYEFLSEYSKYRTHGVVYLSLSRYQVVNFARSALPWREGTDCDTYCKAMLTFFHLWQSELELKAAVMSNMKVLYKCLDFYDDYANKRHEEGESEPEIQFLSEEDLDRIELQSHEMKMMANLTDEKYSEFINSFGDAIGPETAHLHMQMDAMHELYDWLLPSVICSTADHREELDLGDQIDMKSPSKWKEILKTVQYDRVNEKMENVVSDETTVRGMRYNNKLTEDIVTEFTLNAEQQFIYHLKQDKNGQPTRYHAQLVAQGFRQIPGIDFNIDDTFALVTRLESVRAICALTTIGDNELNQVDIKSAYLYERMEDDKEVYLAPPQVLQIVGLEHGQVFKLQACFAIEQLGFIQSSYDHAVFYRPLLLEEGNGTVIIFCHVNDMGISAPCDFMTCIIKKLGSIFELQEGSPIYYLLGMHIIRNRAERTIQFSQATYISQILSRYKLDQIRPVSMPLDPHVILIKEQCAITEKQKDEMKDKPYREALGALIYTSTSTRPDITFAVSFLAKFSQNPGPTHWTAVKCIFAYLNGTKHYSLQLGENRAGTLIGYCDSDGMSMDDRHPIAAYVFTISGAISWSLKCQDVVCLSTTEAEYVALSHAAKEAIWLSNLINEILPSHFMLLINIHCDNQGAIALSKDDQYHARTKHIDIRFHFVREKIEDNKLEITYLSTDQMVADLLTKALLGPQLVKLGKGLSLTADIN</sequence>
<evidence type="ECO:0000313" key="1">
    <source>
        <dbReference type="EMBL" id="KAJ3559327.1"/>
    </source>
</evidence>
<dbReference type="Proteomes" id="UP001148662">
    <property type="component" value="Unassembled WGS sequence"/>
</dbReference>
<keyword evidence="2" id="KW-1185">Reference proteome</keyword>
<protein>
    <submittedName>
        <fullName evidence="1">Uncharacterized protein</fullName>
    </submittedName>
</protein>
<evidence type="ECO:0000313" key="2">
    <source>
        <dbReference type="Proteomes" id="UP001148662"/>
    </source>
</evidence>
<accession>A0ACC1TEM3</accession>
<reference evidence="1" key="1">
    <citation type="submission" date="2022-07" db="EMBL/GenBank/DDBJ databases">
        <title>Genome Sequence of Phlebia brevispora.</title>
        <authorList>
            <person name="Buettner E."/>
        </authorList>
    </citation>
    <scope>NUCLEOTIDE SEQUENCE</scope>
    <source>
        <strain evidence="1">MPL23</strain>
    </source>
</reference>